<keyword evidence="3" id="KW-1185">Reference proteome</keyword>
<dbReference type="Proteomes" id="UP000039865">
    <property type="component" value="Unassembled WGS sequence"/>
</dbReference>
<proteinExistence type="predicted"/>
<feature type="region of interest" description="Disordered" evidence="1">
    <location>
        <begin position="181"/>
        <end position="210"/>
    </location>
</feature>
<organism evidence="2 3">
    <name type="scientific">Stylonychia lemnae</name>
    <name type="common">Ciliate</name>
    <dbReference type="NCBI Taxonomy" id="5949"/>
    <lineage>
        <taxon>Eukaryota</taxon>
        <taxon>Sar</taxon>
        <taxon>Alveolata</taxon>
        <taxon>Ciliophora</taxon>
        <taxon>Intramacronucleata</taxon>
        <taxon>Spirotrichea</taxon>
        <taxon>Stichotrichia</taxon>
        <taxon>Sporadotrichida</taxon>
        <taxon>Oxytrichidae</taxon>
        <taxon>Stylonychinae</taxon>
        <taxon>Stylonychia</taxon>
    </lineage>
</organism>
<dbReference type="EMBL" id="CCKQ01000208">
    <property type="protein sequence ID" value="CDW71270.1"/>
    <property type="molecule type" value="Genomic_DNA"/>
</dbReference>
<evidence type="ECO:0000313" key="2">
    <source>
        <dbReference type="EMBL" id="CDW71270.1"/>
    </source>
</evidence>
<evidence type="ECO:0000313" key="3">
    <source>
        <dbReference type="Proteomes" id="UP000039865"/>
    </source>
</evidence>
<sequence>MQLQKAPSQRILESSPYRKQASHLNSILQNAANRGHSSTLVRQANGEAQTLSHAASVVSMQSSICSTNQVLESLKFSSGRSTINQLLSSKVFDNRSTINNNVACSPKLESPQSEVNVPTTESFINKQTDNHSSKTLFKTYDSQMSNLVQSNQQRKLMVKTDRDQYSFNKVLIQKIKEKLESPKKQLQKTSNTSSFLLKSARKSSRSKEKIPKFEYSEEKKIRDLEHVFFKTYSQVNVPKDNPKFHERMQFDIFKRNSREQRLDLVKQKSDSKQRTTSRDNLFGRLIEDGKRRAQFKEAKEKVKAQNHTIQNFSHHKPLTPKKSEDLYKRFMEQENQRQDKIQEQKRMKDISDEIQLLRSQGGRSNEKITKKRNNEIVNKLMTDTERRKMEKVRMEVVKDLVEQIANIDAKKQKKIGHLNRSTSKQNISSYYQKGTKMNSKPNIFSTMSDQPSAIQQDYYGSKSPLKKDNIFMTQTTNIKKLLEDQNINAIDVWKEYLKQDCTLQTCQNNDSSSNNNKNLQQLQESSIILFNTMRPSEEFRKESPEFRPKPQVTQIISYNNSNQTSNQKFSELNSNDSIMNLINCHQEQQQEVNFDLNQYDQTFECDAESLDESDVDPLSNKNLNLLQSSNALTSINNRQGKQAKDQINYQTPVKTQQLKVSEPSVQFLKLNKNCKPQFLKENQIVDMQQRQCQKSKGYLPISSRYSAMKQDKNDIITMENTTSTFDVNYID</sequence>
<name>A0A077ZPE8_STYLE</name>
<gene>
    <name evidence="2" type="primary">Contig5657.g6058</name>
    <name evidence="2" type="ORF">STYLEM_211</name>
</gene>
<protein>
    <submittedName>
        <fullName evidence="2">Uncharacterized protein</fullName>
    </submittedName>
</protein>
<dbReference type="InParanoid" id="A0A077ZPE8"/>
<reference evidence="2 3" key="1">
    <citation type="submission" date="2014-06" db="EMBL/GenBank/DDBJ databases">
        <authorList>
            <person name="Swart Estienne"/>
        </authorList>
    </citation>
    <scope>NUCLEOTIDE SEQUENCE [LARGE SCALE GENOMIC DNA]</scope>
    <source>
        <strain evidence="2 3">130c</strain>
    </source>
</reference>
<dbReference type="AlphaFoldDB" id="A0A077ZPE8"/>
<evidence type="ECO:0000256" key="1">
    <source>
        <dbReference type="SAM" id="MobiDB-lite"/>
    </source>
</evidence>
<accession>A0A077ZPE8</accession>